<dbReference type="InParanoid" id="A0A078A6N6"/>
<evidence type="ECO:0008006" key="3">
    <source>
        <dbReference type="Google" id="ProtNLM"/>
    </source>
</evidence>
<dbReference type="AlphaFoldDB" id="A0A078A6N6"/>
<evidence type="ECO:0000313" key="2">
    <source>
        <dbReference type="Proteomes" id="UP000039865"/>
    </source>
</evidence>
<name>A0A078A6N6_STYLE</name>
<sequence>MNWLSSKEQNGGGIFVDAINSMIEINESQIINASANINGGFINMNLGSSINIFSTNITFIRAFNKGSLIYTNQVIESIYLNENQIQCEQPDTEYDDDTNLQKSIYKYGGTIYAMNSNFICSRLNTYQNCHNRNQGGMFYLQNSSLVEYNSTYINFSSVQGGVFYAIDSELQINKTLFQNIKAFDGGLIYVEKSSNITLDSIETQNSIALNDGGLIYAIGRDESSSCIIKLINFNYFNQSIAYQNGGCFHFNHSLLLFQNNQPILIDNSRALNTMFAIKGAFLLQQIQVFQMSNQITCTIVQLKGE</sequence>
<accession>A0A078A6N6</accession>
<dbReference type="EMBL" id="CCKQ01006591">
    <property type="protein sequence ID" value="CDW77910.1"/>
    <property type="molecule type" value="Genomic_DNA"/>
</dbReference>
<organism evidence="1 2">
    <name type="scientific">Stylonychia lemnae</name>
    <name type="common">Ciliate</name>
    <dbReference type="NCBI Taxonomy" id="5949"/>
    <lineage>
        <taxon>Eukaryota</taxon>
        <taxon>Sar</taxon>
        <taxon>Alveolata</taxon>
        <taxon>Ciliophora</taxon>
        <taxon>Intramacronucleata</taxon>
        <taxon>Spirotrichea</taxon>
        <taxon>Stichotrichia</taxon>
        <taxon>Sporadotrichida</taxon>
        <taxon>Oxytrichidae</taxon>
        <taxon>Stylonychinae</taxon>
        <taxon>Stylonychia</taxon>
    </lineage>
</organism>
<protein>
    <recommendedName>
        <fullName evidence="3">Right handed beta helix domain-containing protein</fullName>
    </recommendedName>
</protein>
<proteinExistence type="predicted"/>
<keyword evidence="2" id="KW-1185">Reference proteome</keyword>
<gene>
    <name evidence="1" type="primary">Contig19241.g20405</name>
    <name evidence="1" type="ORF">STYLEM_6878</name>
</gene>
<evidence type="ECO:0000313" key="1">
    <source>
        <dbReference type="EMBL" id="CDW77910.1"/>
    </source>
</evidence>
<dbReference type="Proteomes" id="UP000039865">
    <property type="component" value="Unassembled WGS sequence"/>
</dbReference>
<reference evidence="1 2" key="1">
    <citation type="submission" date="2014-06" db="EMBL/GenBank/DDBJ databases">
        <authorList>
            <person name="Swart Estienne"/>
        </authorList>
    </citation>
    <scope>NUCLEOTIDE SEQUENCE [LARGE SCALE GENOMIC DNA]</scope>
    <source>
        <strain evidence="1 2">130c</strain>
    </source>
</reference>